<evidence type="ECO:0000256" key="5">
    <source>
        <dbReference type="ARBA" id="ARBA00022692"/>
    </source>
</evidence>
<dbReference type="GO" id="GO:0065002">
    <property type="term" value="P:intracellular protein transmembrane transport"/>
    <property type="evidence" value="ECO:0007669"/>
    <property type="project" value="TreeGrafter"/>
</dbReference>
<dbReference type="PRINTS" id="PR01651">
    <property type="entry name" value="SECGEXPORT"/>
</dbReference>
<evidence type="ECO:0000256" key="7">
    <source>
        <dbReference type="ARBA" id="ARBA00022989"/>
    </source>
</evidence>
<comment type="similarity">
    <text evidence="2 10">Belongs to the SecG family.</text>
</comment>
<dbReference type="PANTHER" id="PTHR34182:SF1">
    <property type="entry name" value="PROTEIN-EXPORT MEMBRANE PROTEIN SECG"/>
    <property type="match status" value="1"/>
</dbReference>
<evidence type="ECO:0000256" key="1">
    <source>
        <dbReference type="ARBA" id="ARBA00004651"/>
    </source>
</evidence>
<accession>A0A9D2T0U2</accession>
<protein>
    <recommendedName>
        <fullName evidence="10">Protein-export membrane protein SecG</fullName>
    </recommendedName>
</protein>
<keyword evidence="9 10" id="KW-0472">Membrane</keyword>
<comment type="function">
    <text evidence="10">Involved in protein export. Participates in an early event of protein translocation.</text>
</comment>
<gene>
    <name evidence="11" type="primary">secG</name>
    <name evidence="11" type="ORF">H9701_05520</name>
</gene>
<evidence type="ECO:0000256" key="9">
    <source>
        <dbReference type="ARBA" id="ARBA00023136"/>
    </source>
</evidence>
<feature type="transmembrane region" description="Helical" evidence="10">
    <location>
        <begin position="60"/>
        <end position="78"/>
    </location>
</feature>
<dbReference type="InterPro" id="IPR004692">
    <property type="entry name" value="SecG"/>
</dbReference>
<evidence type="ECO:0000256" key="4">
    <source>
        <dbReference type="ARBA" id="ARBA00022475"/>
    </source>
</evidence>
<reference evidence="11" key="2">
    <citation type="submission" date="2021-04" db="EMBL/GenBank/DDBJ databases">
        <authorList>
            <person name="Gilroy R."/>
        </authorList>
    </citation>
    <scope>NUCLEOTIDE SEQUENCE</scope>
    <source>
        <strain evidence="11">CHK186-1790</strain>
    </source>
</reference>
<proteinExistence type="inferred from homology"/>
<dbReference type="GO" id="GO:0005886">
    <property type="term" value="C:plasma membrane"/>
    <property type="evidence" value="ECO:0007669"/>
    <property type="project" value="UniProtKB-SubCell"/>
</dbReference>
<dbReference type="GO" id="GO:0043952">
    <property type="term" value="P:protein transport by the Sec complex"/>
    <property type="evidence" value="ECO:0007669"/>
    <property type="project" value="TreeGrafter"/>
</dbReference>
<evidence type="ECO:0000256" key="8">
    <source>
        <dbReference type="ARBA" id="ARBA00023010"/>
    </source>
</evidence>
<evidence type="ECO:0000313" key="12">
    <source>
        <dbReference type="Proteomes" id="UP000823882"/>
    </source>
</evidence>
<evidence type="ECO:0000256" key="6">
    <source>
        <dbReference type="ARBA" id="ARBA00022927"/>
    </source>
</evidence>
<keyword evidence="3 10" id="KW-0813">Transport</keyword>
<organism evidence="11 12">
    <name type="scientific">Candidatus Intestinimonas pullistercoris</name>
    <dbReference type="NCBI Taxonomy" id="2838623"/>
    <lineage>
        <taxon>Bacteria</taxon>
        <taxon>Bacillati</taxon>
        <taxon>Bacillota</taxon>
        <taxon>Clostridia</taxon>
        <taxon>Eubacteriales</taxon>
        <taxon>Intestinimonas</taxon>
    </lineage>
</organism>
<evidence type="ECO:0000256" key="2">
    <source>
        <dbReference type="ARBA" id="ARBA00008445"/>
    </source>
</evidence>
<sequence length="85" mass="8878">MGTLKLVLTIVQVLAALFLTFVVLAQSGKSAGLSGAIAGGADTFLSKNKAKSWDAKLARWTKWVAIGFMILTLVLCLLPDTVAAA</sequence>
<keyword evidence="4 10" id="KW-1003">Cell membrane</keyword>
<keyword evidence="5 10" id="KW-0812">Transmembrane</keyword>
<evidence type="ECO:0000313" key="11">
    <source>
        <dbReference type="EMBL" id="HJC40995.1"/>
    </source>
</evidence>
<reference evidence="11" key="1">
    <citation type="journal article" date="2021" name="PeerJ">
        <title>Extensive microbial diversity within the chicken gut microbiome revealed by metagenomics and culture.</title>
        <authorList>
            <person name="Gilroy R."/>
            <person name="Ravi A."/>
            <person name="Getino M."/>
            <person name="Pursley I."/>
            <person name="Horton D.L."/>
            <person name="Alikhan N.F."/>
            <person name="Baker D."/>
            <person name="Gharbi K."/>
            <person name="Hall N."/>
            <person name="Watson M."/>
            <person name="Adriaenssens E.M."/>
            <person name="Foster-Nyarko E."/>
            <person name="Jarju S."/>
            <person name="Secka A."/>
            <person name="Antonio M."/>
            <person name="Oren A."/>
            <person name="Chaudhuri R.R."/>
            <person name="La Ragione R."/>
            <person name="Hildebrand F."/>
            <person name="Pallen M.J."/>
        </authorList>
    </citation>
    <scope>NUCLEOTIDE SEQUENCE</scope>
    <source>
        <strain evidence="11">CHK186-1790</strain>
    </source>
</reference>
<keyword evidence="7 10" id="KW-1133">Transmembrane helix</keyword>
<dbReference type="NCBIfam" id="TIGR00810">
    <property type="entry name" value="secG"/>
    <property type="match status" value="1"/>
</dbReference>
<dbReference type="Pfam" id="PF03840">
    <property type="entry name" value="SecG"/>
    <property type="match status" value="1"/>
</dbReference>
<comment type="caution">
    <text evidence="10">Lacks conserved residue(s) required for the propagation of feature annotation.</text>
</comment>
<keyword evidence="6 10" id="KW-0653">Protein transport</keyword>
<keyword evidence="8 10" id="KW-0811">Translocation</keyword>
<dbReference type="Proteomes" id="UP000823882">
    <property type="component" value="Unassembled WGS sequence"/>
</dbReference>
<evidence type="ECO:0000256" key="3">
    <source>
        <dbReference type="ARBA" id="ARBA00022448"/>
    </source>
</evidence>
<dbReference type="GO" id="GO:0009306">
    <property type="term" value="P:protein secretion"/>
    <property type="evidence" value="ECO:0007669"/>
    <property type="project" value="UniProtKB-UniRule"/>
</dbReference>
<comment type="subcellular location">
    <subcellularLocation>
        <location evidence="1 10">Cell membrane</location>
        <topology evidence="1 10">Multi-pass membrane protein</topology>
    </subcellularLocation>
</comment>
<dbReference type="EMBL" id="DWWJ01000098">
    <property type="protein sequence ID" value="HJC40995.1"/>
    <property type="molecule type" value="Genomic_DNA"/>
</dbReference>
<comment type="caution">
    <text evidence="11">The sequence shown here is derived from an EMBL/GenBank/DDBJ whole genome shotgun (WGS) entry which is preliminary data.</text>
</comment>
<dbReference type="PANTHER" id="PTHR34182">
    <property type="entry name" value="PROTEIN-EXPORT MEMBRANE PROTEIN SECG"/>
    <property type="match status" value="1"/>
</dbReference>
<name>A0A9D2T0U2_9FIRM</name>
<dbReference type="AlphaFoldDB" id="A0A9D2T0U2"/>
<dbReference type="GO" id="GO:0015450">
    <property type="term" value="F:protein-transporting ATPase activity"/>
    <property type="evidence" value="ECO:0007669"/>
    <property type="project" value="UniProtKB-UniRule"/>
</dbReference>
<evidence type="ECO:0000256" key="10">
    <source>
        <dbReference type="RuleBase" id="RU365087"/>
    </source>
</evidence>